<comment type="caution">
    <text evidence="5">The sequence shown here is derived from an EMBL/GenBank/DDBJ whole genome shotgun (WGS) entry which is preliminary data.</text>
</comment>
<feature type="compositionally biased region" description="Polar residues" evidence="2">
    <location>
        <begin position="222"/>
        <end position="239"/>
    </location>
</feature>
<feature type="region of interest" description="Disordered" evidence="2">
    <location>
        <begin position="1"/>
        <end position="43"/>
    </location>
</feature>
<evidence type="ECO:0008006" key="7">
    <source>
        <dbReference type="Google" id="ProtNLM"/>
    </source>
</evidence>
<evidence type="ECO:0000256" key="2">
    <source>
        <dbReference type="SAM" id="MobiDB-lite"/>
    </source>
</evidence>
<dbReference type="Pfam" id="PF14075">
    <property type="entry name" value="UBN_AB"/>
    <property type="match status" value="1"/>
</dbReference>
<feature type="domain" description="Hpc2-related" evidence="3">
    <location>
        <begin position="103"/>
        <end position="145"/>
    </location>
</feature>
<feature type="region of interest" description="Disordered" evidence="2">
    <location>
        <begin position="150"/>
        <end position="186"/>
    </location>
</feature>
<dbReference type="OrthoDB" id="5576775at2759"/>
<keyword evidence="6" id="KW-1185">Reference proteome</keyword>
<accession>A0A4T0FLW1</accession>
<feature type="compositionally biased region" description="Basic and acidic residues" evidence="2">
    <location>
        <begin position="524"/>
        <end position="535"/>
    </location>
</feature>
<keyword evidence="1" id="KW-0597">Phosphoprotein</keyword>
<evidence type="ECO:0000259" key="4">
    <source>
        <dbReference type="Pfam" id="PF14075"/>
    </source>
</evidence>
<evidence type="ECO:0000256" key="1">
    <source>
        <dbReference type="ARBA" id="ARBA00022553"/>
    </source>
</evidence>
<dbReference type="InterPro" id="IPR026947">
    <property type="entry name" value="UBN_middle_dom"/>
</dbReference>
<feature type="compositionally biased region" description="Basic and acidic residues" evidence="2">
    <location>
        <begin position="154"/>
        <end position="165"/>
    </location>
</feature>
<dbReference type="Proteomes" id="UP000310189">
    <property type="component" value="Unassembled WGS sequence"/>
</dbReference>
<feature type="domain" description="Ubinuclein middle" evidence="4">
    <location>
        <begin position="273"/>
        <end position="502"/>
    </location>
</feature>
<dbReference type="Pfam" id="PF08729">
    <property type="entry name" value="HUN"/>
    <property type="match status" value="1"/>
</dbReference>
<feature type="region of interest" description="Disordered" evidence="2">
    <location>
        <begin position="207"/>
        <end position="243"/>
    </location>
</feature>
<feature type="region of interest" description="Disordered" evidence="2">
    <location>
        <begin position="510"/>
        <end position="550"/>
    </location>
</feature>
<gene>
    <name evidence="5" type="ORF">E3P99_02243</name>
</gene>
<feature type="compositionally biased region" description="Basic and acidic residues" evidence="2">
    <location>
        <begin position="9"/>
        <end position="20"/>
    </location>
</feature>
<name>A0A4T0FLW1_9BASI</name>
<evidence type="ECO:0000259" key="3">
    <source>
        <dbReference type="Pfam" id="PF08729"/>
    </source>
</evidence>
<evidence type="ECO:0000313" key="6">
    <source>
        <dbReference type="Proteomes" id="UP000310189"/>
    </source>
</evidence>
<reference evidence="5 6" key="1">
    <citation type="submission" date="2019-03" db="EMBL/GenBank/DDBJ databases">
        <title>Sequencing 23 genomes of Wallemia ichthyophaga.</title>
        <authorList>
            <person name="Gostincar C."/>
        </authorList>
    </citation>
    <scope>NUCLEOTIDE SEQUENCE [LARGE SCALE GENOMIC DNA]</scope>
    <source>
        <strain evidence="5 6">EXF-5753</strain>
    </source>
</reference>
<protein>
    <recommendedName>
        <fullName evidence="7">Ubinuclein middle domain-containing protein</fullName>
    </recommendedName>
</protein>
<proteinExistence type="predicted"/>
<organism evidence="5 6">
    <name type="scientific">Wallemia hederae</name>
    <dbReference type="NCBI Taxonomy" id="1540922"/>
    <lineage>
        <taxon>Eukaryota</taxon>
        <taxon>Fungi</taxon>
        <taxon>Dikarya</taxon>
        <taxon>Basidiomycota</taxon>
        <taxon>Wallemiomycotina</taxon>
        <taxon>Wallemiomycetes</taxon>
        <taxon>Wallemiales</taxon>
        <taxon>Wallemiaceae</taxon>
        <taxon>Wallemia</taxon>
    </lineage>
</organism>
<evidence type="ECO:0000313" key="5">
    <source>
        <dbReference type="EMBL" id="TIA89100.1"/>
    </source>
</evidence>
<sequence>MEQEIVDENSLKNDNKRDLEESNDSNKVVKKRKQRTPSPPVLETQLPLKTVRLDVDLSNDSNYAFNFVQLSKASSQITPEKPYSNLINLMEQLSDGEEAAQLEKRYDNYDVNDPFVDDSELMVDEPKVMAKPTKEGFYITIGDVELETQSPTQLKDKKKEADKDKQKKRSSLHNLSKYSSFFPKPQLPATPIAPDISFEGFSVDASDTPVNNKNGSPAIASQLKQTPEPSGTQTRTDVSSIFGPKKGGLLTGFTMEHLPSPSWSKGKKEYPIEPISEDLQNAFEQLTVLIMKEDFEQKTKFPQSLKDPLKRTAEIAIQLEQYDETHFFNRLPRLFPYNRFTMMKLTKNMLFDYHKKFYEERYELCKQAFKSDVDSEKEQYVNSLEEAVKQYQADWNHFEERYPEEAKEAQDYKSASHTLKYCEHQQAPDPPKIRWKYTEKMNTALMAMVEIQEDIYHLDLERSDLDKNHPAPAREQTYRSKVYAELAAVFPPEWMHTTEISRKRTQLLSRVKNAKLAQPAVESKSNDKEKPKDTPEPPNATQEPAETAEK</sequence>
<dbReference type="AlphaFoldDB" id="A0A4T0FLW1"/>
<dbReference type="EMBL" id="SPNW01000030">
    <property type="protein sequence ID" value="TIA89100.1"/>
    <property type="molecule type" value="Genomic_DNA"/>
</dbReference>
<dbReference type="InterPro" id="IPR014840">
    <property type="entry name" value="HRD"/>
</dbReference>